<evidence type="ECO:0000313" key="3">
    <source>
        <dbReference type="WBParaSite" id="TREG1_65810.1"/>
    </source>
</evidence>
<dbReference type="PANTHER" id="PTHR15967">
    <property type="entry name" value="E2F-ASSOCIATED PHOSPHOPROTEIN"/>
    <property type="match status" value="1"/>
</dbReference>
<evidence type="ECO:0000313" key="2">
    <source>
        <dbReference type="Proteomes" id="UP000050795"/>
    </source>
</evidence>
<protein>
    <recommendedName>
        <fullName evidence="6">E2F-associated phosphoprotein</fullName>
    </recommendedName>
</protein>
<feature type="region of interest" description="Disordered" evidence="1">
    <location>
        <begin position="1"/>
        <end position="20"/>
    </location>
</feature>
<dbReference type="WBParaSite" id="TREG1_65810.3">
    <property type="protein sequence ID" value="TREG1_65810.3"/>
    <property type="gene ID" value="TREG1_65810"/>
</dbReference>
<evidence type="ECO:0000313" key="5">
    <source>
        <dbReference type="WBParaSite" id="TREG1_65810.3"/>
    </source>
</evidence>
<evidence type="ECO:0000256" key="1">
    <source>
        <dbReference type="SAM" id="MobiDB-lite"/>
    </source>
</evidence>
<name>A0AA85JYB8_TRIRE</name>
<dbReference type="GO" id="GO:0005634">
    <property type="term" value="C:nucleus"/>
    <property type="evidence" value="ECO:0007669"/>
    <property type="project" value="TreeGrafter"/>
</dbReference>
<dbReference type="InterPro" id="IPR019370">
    <property type="entry name" value="E2F-assoc_phosphoprotein"/>
</dbReference>
<proteinExistence type="predicted"/>
<dbReference type="AlphaFoldDB" id="A0AA85JYB8"/>
<dbReference type="Proteomes" id="UP000050795">
    <property type="component" value="Unassembled WGS sequence"/>
</dbReference>
<sequence length="221" mass="25137">MFSTNYDGCDSDSSSSSGTNGVDYICITEDTKIKAREFEELMDRELDALVRQTHYKQADSRTVSQKKNLKVRFQKTDADRDEDNVPIDKDPLCDYEEDEANLKWVQENLPGGQCKNSDAVLNCPGCMSVLSLDCHRHPHFKTQYYTEYPINCVVDETQVISRNILKPQRKSKSSTEGDLESRRNISKEYHIVNCKVCGNSVGRQDTKTNVIHFNNVLAGHS</sequence>
<accession>A0AA85JYB8</accession>
<keyword evidence="2" id="KW-1185">Reference proteome</keyword>
<evidence type="ECO:0008006" key="6">
    <source>
        <dbReference type="Google" id="ProtNLM"/>
    </source>
</evidence>
<dbReference type="WBParaSite" id="TREG1_65810.5">
    <property type="protein sequence ID" value="TREG1_65810.5"/>
    <property type="gene ID" value="TREG1_65810"/>
</dbReference>
<dbReference type="WBParaSite" id="TREG1_65810.2">
    <property type="protein sequence ID" value="TREG1_65810.2"/>
    <property type="gene ID" value="TREG1_65810"/>
</dbReference>
<dbReference type="WBParaSite" id="TREG1_65810.1">
    <property type="protein sequence ID" value="TREG1_65810.1"/>
    <property type="gene ID" value="TREG1_65810"/>
</dbReference>
<dbReference type="PANTHER" id="PTHR15967:SF0">
    <property type="entry name" value="E2F-ASSOCIATED PHOSPHOPROTEIN"/>
    <property type="match status" value="1"/>
</dbReference>
<reference evidence="2" key="1">
    <citation type="submission" date="2022-06" db="EMBL/GenBank/DDBJ databases">
        <authorList>
            <person name="Berger JAMES D."/>
            <person name="Berger JAMES D."/>
        </authorList>
    </citation>
    <scope>NUCLEOTIDE SEQUENCE [LARGE SCALE GENOMIC DNA]</scope>
</reference>
<evidence type="ECO:0000313" key="4">
    <source>
        <dbReference type="WBParaSite" id="TREG1_65810.2"/>
    </source>
</evidence>
<organism evidence="2 5">
    <name type="scientific">Trichobilharzia regenti</name>
    <name type="common">Nasal bird schistosome</name>
    <dbReference type="NCBI Taxonomy" id="157069"/>
    <lineage>
        <taxon>Eukaryota</taxon>
        <taxon>Metazoa</taxon>
        <taxon>Spiralia</taxon>
        <taxon>Lophotrochozoa</taxon>
        <taxon>Platyhelminthes</taxon>
        <taxon>Trematoda</taxon>
        <taxon>Digenea</taxon>
        <taxon>Strigeidida</taxon>
        <taxon>Schistosomatoidea</taxon>
        <taxon>Schistosomatidae</taxon>
        <taxon>Trichobilharzia</taxon>
    </lineage>
</organism>
<dbReference type="Pfam" id="PF10238">
    <property type="entry name" value="Eapp_C"/>
    <property type="match status" value="1"/>
</dbReference>
<reference evidence="3 4" key="2">
    <citation type="submission" date="2023-11" db="UniProtKB">
        <authorList>
            <consortium name="WormBaseParasite"/>
        </authorList>
    </citation>
    <scope>IDENTIFICATION</scope>
</reference>